<dbReference type="GO" id="GO:0000502">
    <property type="term" value="C:proteasome complex"/>
    <property type="evidence" value="ECO:0007669"/>
    <property type="project" value="UniProtKB-KW"/>
</dbReference>
<evidence type="ECO:0000256" key="4">
    <source>
        <dbReference type="SAM" id="MobiDB-lite"/>
    </source>
</evidence>
<dbReference type="PANTHER" id="PTHR12970:SF1">
    <property type="entry name" value="PROTEASOME ASSEMBLY CHAPERONE 2"/>
    <property type="match status" value="1"/>
</dbReference>
<sequence>MPAVAMGNVGQLAVDLVVSTLNLSRVSYFHTGCLNPMVGNNNPHNSCKKDGEGLHCPAEVFTAAERKLAVLQIRVPIIQKKSKKFRQMLVPGSNPAASPGLLSSPAATPTREMTSSCMGLP</sequence>
<dbReference type="GO" id="GO:0005634">
    <property type="term" value="C:nucleus"/>
    <property type="evidence" value="ECO:0007669"/>
    <property type="project" value="TreeGrafter"/>
</dbReference>
<dbReference type="InterPro" id="IPR016562">
    <property type="entry name" value="Proteasome_assmbl_chp_2_euk"/>
</dbReference>
<feature type="compositionally biased region" description="Polar residues" evidence="4">
    <location>
        <begin position="111"/>
        <end position="121"/>
    </location>
</feature>
<proteinExistence type="inferred from homology"/>
<name>A0A1A8DVT6_NOTKA</name>
<dbReference type="InterPro" id="IPR019151">
    <property type="entry name" value="Proteasome_assmbl_chaperone_2"/>
</dbReference>
<reference evidence="5" key="1">
    <citation type="submission" date="2016-05" db="EMBL/GenBank/DDBJ databases">
        <authorList>
            <person name="Lavstsen T."/>
            <person name="Jespersen J.S."/>
        </authorList>
    </citation>
    <scope>NUCLEOTIDE SEQUENCE</scope>
    <source>
        <tissue evidence="5">Brain</tissue>
    </source>
</reference>
<keyword evidence="2" id="KW-0143">Chaperone</keyword>
<dbReference type="AlphaFoldDB" id="A0A1A8DVT6"/>
<dbReference type="GO" id="GO:0043248">
    <property type="term" value="P:proteasome assembly"/>
    <property type="evidence" value="ECO:0007669"/>
    <property type="project" value="TreeGrafter"/>
</dbReference>
<dbReference type="Pfam" id="PF09754">
    <property type="entry name" value="PAC2"/>
    <property type="match status" value="1"/>
</dbReference>
<comment type="similarity">
    <text evidence="3">Belongs to the PSMG2 family.</text>
</comment>
<evidence type="ECO:0000256" key="3">
    <source>
        <dbReference type="ARBA" id="ARBA00025745"/>
    </source>
</evidence>
<keyword evidence="5" id="KW-0647">Proteasome</keyword>
<evidence type="ECO:0000256" key="1">
    <source>
        <dbReference type="ARBA" id="ARBA00019186"/>
    </source>
</evidence>
<protein>
    <recommendedName>
        <fullName evidence="1">Proteasome assembly chaperone 2</fullName>
    </recommendedName>
</protein>
<dbReference type="InterPro" id="IPR038389">
    <property type="entry name" value="PSMG2_sf"/>
</dbReference>
<dbReference type="EMBL" id="HAEA01009990">
    <property type="protein sequence ID" value="SBQ38470.1"/>
    <property type="molecule type" value="Transcribed_RNA"/>
</dbReference>
<gene>
    <name evidence="5" type="primary">PSMG2</name>
</gene>
<evidence type="ECO:0000256" key="2">
    <source>
        <dbReference type="ARBA" id="ARBA00023186"/>
    </source>
</evidence>
<organism evidence="5">
    <name type="scientific">Nothobranchius kadleci</name>
    <name type="common">African annual killifish</name>
    <dbReference type="NCBI Taxonomy" id="1051664"/>
    <lineage>
        <taxon>Eukaryota</taxon>
        <taxon>Metazoa</taxon>
        <taxon>Chordata</taxon>
        <taxon>Craniata</taxon>
        <taxon>Vertebrata</taxon>
        <taxon>Euteleostomi</taxon>
        <taxon>Actinopterygii</taxon>
        <taxon>Neopterygii</taxon>
        <taxon>Teleostei</taxon>
        <taxon>Neoteleostei</taxon>
        <taxon>Acanthomorphata</taxon>
        <taxon>Ovalentaria</taxon>
        <taxon>Atherinomorphae</taxon>
        <taxon>Cyprinodontiformes</taxon>
        <taxon>Nothobranchiidae</taxon>
        <taxon>Nothobranchius</taxon>
    </lineage>
</organism>
<dbReference type="PANTHER" id="PTHR12970">
    <property type="entry name" value="PROTEASOME ASSEMBLY CHAPERONE 2"/>
    <property type="match status" value="1"/>
</dbReference>
<feature type="compositionally biased region" description="Low complexity" evidence="4">
    <location>
        <begin position="93"/>
        <end position="109"/>
    </location>
</feature>
<evidence type="ECO:0000313" key="5">
    <source>
        <dbReference type="EMBL" id="SBQ38470.1"/>
    </source>
</evidence>
<accession>A0A1A8DVT6</accession>
<feature type="region of interest" description="Disordered" evidence="4">
    <location>
        <begin position="90"/>
        <end position="121"/>
    </location>
</feature>
<dbReference type="GO" id="GO:0005829">
    <property type="term" value="C:cytosol"/>
    <property type="evidence" value="ECO:0007669"/>
    <property type="project" value="TreeGrafter"/>
</dbReference>
<reference evidence="5" key="2">
    <citation type="submission" date="2016-06" db="EMBL/GenBank/DDBJ databases">
        <title>The genome of a short-lived fish provides insights into sex chromosome evolution and the genetic control of aging.</title>
        <authorList>
            <person name="Reichwald K."/>
            <person name="Felder M."/>
            <person name="Petzold A."/>
            <person name="Koch P."/>
            <person name="Groth M."/>
            <person name="Platzer M."/>
        </authorList>
    </citation>
    <scope>NUCLEOTIDE SEQUENCE</scope>
    <source>
        <tissue evidence="5">Brain</tissue>
    </source>
</reference>
<dbReference type="Gene3D" id="3.40.50.10900">
    <property type="entry name" value="PAC-like subunit"/>
    <property type="match status" value="1"/>
</dbReference>